<dbReference type="Pfam" id="PF05063">
    <property type="entry name" value="MT-A70"/>
    <property type="match status" value="1"/>
</dbReference>
<gene>
    <name evidence="7" type="ORF">OEZ85_001856</name>
</gene>
<evidence type="ECO:0000313" key="8">
    <source>
        <dbReference type="Proteomes" id="UP001244341"/>
    </source>
</evidence>
<name>A0ABY8U148_TETOB</name>
<evidence type="ECO:0000256" key="1">
    <source>
        <dbReference type="ARBA" id="ARBA00012160"/>
    </source>
</evidence>
<dbReference type="Proteomes" id="UP001244341">
    <property type="component" value="Chromosome 6b"/>
</dbReference>
<evidence type="ECO:0000256" key="3">
    <source>
        <dbReference type="ARBA" id="ARBA00022679"/>
    </source>
</evidence>
<dbReference type="EC" id="2.1.1.348" evidence="1"/>
<dbReference type="EMBL" id="CP126213">
    <property type="protein sequence ID" value="WIA15172.1"/>
    <property type="molecule type" value="Genomic_DNA"/>
</dbReference>
<dbReference type="InterPro" id="IPR029063">
    <property type="entry name" value="SAM-dependent_MTases_sf"/>
</dbReference>
<comment type="similarity">
    <text evidence="6">Belongs to the MT-A70-like family.</text>
</comment>
<accession>A0ABY8U148</accession>
<keyword evidence="2" id="KW-0489">Methyltransferase</keyword>
<dbReference type="PANTHER" id="PTHR12829">
    <property type="entry name" value="N6-ADENOSINE-METHYLTRANSFERASE"/>
    <property type="match status" value="1"/>
</dbReference>
<keyword evidence="8" id="KW-1185">Reference proteome</keyword>
<protein>
    <recommendedName>
        <fullName evidence="1">mRNA m(6)A methyltransferase</fullName>
        <ecNumber evidence="1">2.1.1.348</ecNumber>
    </recommendedName>
</protein>
<keyword evidence="3" id="KW-0808">Transferase</keyword>
<evidence type="ECO:0000256" key="4">
    <source>
        <dbReference type="ARBA" id="ARBA00022691"/>
    </source>
</evidence>
<organism evidence="7 8">
    <name type="scientific">Tetradesmus obliquus</name>
    <name type="common">Green alga</name>
    <name type="synonym">Acutodesmus obliquus</name>
    <dbReference type="NCBI Taxonomy" id="3088"/>
    <lineage>
        <taxon>Eukaryota</taxon>
        <taxon>Viridiplantae</taxon>
        <taxon>Chlorophyta</taxon>
        <taxon>core chlorophytes</taxon>
        <taxon>Chlorophyceae</taxon>
        <taxon>CS clade</taxon>
        <taxon>Sphaeropleales</taxon>
        <taxon>Scenedesmaceae</taxon>
        <taxon>Tetradesmus</taxon>
    </lineage>
</organism>
<dbReference type="InterPro" id="IPR007757">
    <property type="entry name" value="MT-A70-like"/>
</dbReference>
<evidence type="ECO:0000256" key="5">
    <source>
        <dbReference type="ARBA" id="ARBA00048957"/>
    </source>
</evidence>
<reference evidence="7 8" key="1">
    <citation type="submission" date="2023-05" db="EMBL/GenBank/DDBJ databases">
        <title>A 100% complete, gapless, phased diploid assembly of the Scenedesmus obliquus UTEX 3031 genome.</title>
        <authorList>
            <person name="Biondi T.C."/>
            <person name="Hanschen E.R."/>
            <person name="Kwon T."/>
            <person name="Eng W."/>
            <person name="Kruse C.P.S."/>
            <person name="Koehler S.I."/>
            <person name="Kunde Y."/>
            <person name="Gleasner C.D."/>
            <person name="You Mak K.T."/>
            <person name="Polle J."/>
            <person name="Hovde B.T."/>
            <person name="Starkenburg S.R."/>
        </authorList>
    </citation>
    <scope>NUCLEOTIDE SEQUENCE [LARGE SCALE GENOMIC DNA]</scope>
    <source>
        <strain evidence="7 8">DOE0152z</strain>
    </source>
</reference>
<evidence type="ECO:0000256" key="6">
    <source>
        <dbReference type="PROSITE-ProRule" id="PRU00489"/>
    </source>
</evidence>
<dbReference type="PANTHER" id="PTHR12829:SF7">
    <property type="entry name" value="N6-ADENOSINE-METHYLTRANSFERASE CATALYTIC SUBUNIT"/>
    <property type="match status" value="1"/>
</dbReference>
<dbReference type="SUPFAM" id="SSF53335">
    <property type="entry name" value="S-adenosyl-L-methionine-dependent methyltransferases"/>
    <property type="match status" value="1"/>
</dbReference>
<comment type="catalytic activity">
    <reaction evidence="5">
        <text>an adenosine in mRNA + S-adenosyl-L-methionine = an N(6)-methyladenosine in mRNA + S-adenosyl-L-homocysteine + H(+)</text>
        <dbReference type="Rhea" id="RHEA:55584"/>
        <dbReference type="Rhea" id="RHEA-COMP:12414"/>
        <dbReference type="Rhea" id="RHEA-COMP:12417"/>
        <dbReference type="ChEBI" id="CHEBI:15378"/>
        <dbReference type="ChEBI" id="CHEBI:57856"/>
        <dbReference type="ChEBI" id="CHEBI:59789"/>
        <dbReference type="ChEBI" id="CHEBI:74411"/>
        <dbReference type="ChEBI" id="CHEBI:74449"/>
        <dbReference type="EC" id="2.1.1.348"/>
    </reaction>
</comment>
<keyword evidence="4" id="KW-0949">S-adenosyl-L-methionine</keyword>
<evidence type="ECO:0000313" key="7">
    <source>
        <dbReference type="EMBL" id="WIA15172.1"/>
    </source>
</evidence>
<sequence>MMDPPWQLATANPTRGVALGYSQLSDQDICQLPVPQLQAESGFLFVWVINSKYAFTLQLFEKWGYTLVDEIVWVKMTVNRRLAKSHGYYLQHAKERQPRSSSSLAALAGRGVGSDVIFSERRGQSQKPEEIYELIEALVPGGRYLEIFARKNNLRSYWVSIGNEVTGTGLPEEDLRAFKHSNSIPGAVYGRGSGGTSAAAGGTAAAAAAGK</sequence>
<evidence type="ECO:0000256" key="2">
    <source>
        <dbReference type="ARBA" id="ARBA00022603"/>
    </source>
</evidence>
<dbReference type="PROSITE" id="PS51143">
    <property type="entry name" value="MT_A70"/>
    <property type="match status" value="1"/>
</dbReference>
<proteinExistence type="inferred from homology"/>